<keyword evidence="1" id="KW-1133">Transmembrane helix</keyword>
<dbReference type="Proteomes" id="UP000183407">
    <property type="component" value="Unassembled WGS sequence"/>
</dbReference>
<keyword evidence="1" id="KW-0472">Membrane</keyword>
<organism evidence="2 3">
    <name type="scientific">Rhodococcus jostii</name>
    <dbReference type="NCBI Taxonomy" id="132919"/>
    <lineage>
        <taxon>Bacteria</taxon>
        <taxon>Bacillati</taxon>
        <taxon>Actinomycetota</taxon>
        <taxon>Actinomycetes</taxon>
        <taxon>Mycobacteriales</taxon>
        <taxon>Nocardiaceae</taxon>
        <taxon>Rhodococcus</taxon>
    </lineage>
</organism>
<evidence type="ECO:0000313" key="2">
    <source>
        <dbReference type="EMBL" id="SEC25017.1"/>
    </source>
</evidence>
<protein>
    <submittedName>
        <fullName evidence="2">Uncharacterized protein</fullName>
    </submittedName>
</protein>
<dbReference type="EMBL" id="FNTL01000004">
    <property type="protein sequence ID" value="SEC25017.1"/>
    <property type="molecule type" value="Genomic_DNA"/>
</dbReference>
<sequence>MGLLVGYSYGIVVWGCVTGFGFAAAIFLAAAGIRS</sequence>
<feature type="transmembrane region" description="Helical" evidence="1">
    <location>
        <begin position="12"/>
        <end position="33"/>
    </location>
</feature>
<reference evidence="3" key="1">
    <citation type="submission" date="2016-10" db="EMBL/GenBank/DDBJ databases">
        <authorList>
            <person name="Varghese N."/>
        </authorList>
    </citation>
    <scope>NUCLEOTIDE SEQUENCE [LARGE SCALE GENOMIC DNA]</scope>
    <source>
        <strain evidence="3">DSM 44719</strain>
    </source>
</reference>
<keyword evidence="1" id="KW-0812">Transmembrane</keyword>
<evidence type="ECO:0000313" key="3">
    <source>
        <dbReference type="Proteomes" id="UP000183407"/>
    </source>
</evidence>
<gene>
    <name evidence="2" type="ORF">SAMN04490220_1164</name>
</gene>
<evidence type="ECO:0000256" key="1">
    <source>
        <dbReference type="SAM" id="Phobius"/>
    </source>
</evidence>
<proteinExistence type="predicted"/>
<accession>A0A1H4QZT2</accession>
<dbReference type="AlphaFoldDB" id="A0A1H4QZT2"/>
<name>A0A1H4QZT2_RHOJO</name>